<dbReference type="InterPro" id="IPR003594">
    <property type="entry name" value="HATPase_dom"/>
</dbReference>
<dbReference type="Gene3D" id="1.10.287.130">
    <property type="match status" value="1"/>
</dbReference>
<evidence type="ECO:0000259" key="13">
    <source>
        <dbReference type="PROSITE" id="PS50885"/>
    </source>
</evidence>
<feature type="domain" description="Histidine kinase" evidence="12">
    <location>
        <begin position="253"/>
        <end position="459"/>
    </location>
</feature>
<accession>A0ABP8B5N7</accession>
<dbReference type="Pfam" id="PF00512">
    <property type="entry name" value="HisKA"/>
    <property type="match status" value="1"/>
</dbReference>
<evidence type="ECO:0000259" key="12">
    <source>
        <dbReference type="PROSITE" id="PS50109"/>
    </source>
</evidence>
<comment type="subcellular location">
    <subcellularLocation>
        <location evidence="2">Cell membrane</location>
    </subcellularLocation>
</comment>
<dbReference type="CDD" id="cd00075">
    <property type="entry name" value="HATPase"/>
    <property type="match status" value="1"/>
</dbReference>
<reference evidence="15" key="1">
    <citation type="journal article" date="2019" name="Int. J. Syst. Evol. Microbiol.">
        <title>The Global Catalogue of Microorganisms (GCM) 10K type strain sequencing project: providing services to taxonomists for standard genome sequencing and annotation.</title>
        <authorList>
            <consortium name="The Broad Institute Genomics Platform"/>
            <consortium name="The Broad Institute Genome Sequencing Center for Infectious Disease"/>
            <person name="Wu L."/>
            <person name="Ma J."/>
        </authorList>
    </citation>
    <scope>NUCLEOTIDE SEQUENCE [LARGE SCALE GENOMIC DNA]</scope>
    <source>
        <strain evidence="15">JCM 17388</strain>
    </source>
</reference>
<dbReference type="SMART" id="SM00387">
    <property type="entry name" value="HATPase_c"/>
    <property type="match status" value="1"/>
</dbReference>
<evidence type="ECO:0000256" key="6">
    <source>
        <dbReference type="ARBA" id="ARBA00022692"/>
    </source>
</evidence>
<evidence type="ECO:0000313" key="15">
    <source>
        <dbReference type="Proteomes" id="UP001501251"/>
    </source>
</evidence>
<evidence type="ECO:0000256" key="5">
    <source>
        <dbReference type="ARBA" id="ARBA00022679"/>
    </source>
</evidence>
<dbReference type="RefSeq" id="WP_344920419.1">
    <property type="nucleotide sequence ID" value="NZ_BAABAQ010000009.1"/>
</dbReference>
<dbReference type="CDD" id="cd06225">
    <property type="entry name" value="HAMP"/>
    <property type="match status" value="1"/>
</dbReference>
<dbReference type="InterPro" id="IPR004358">
    <property type="entry name" value="Sig_transdc_His_kin-like_C"/>
</dbReference>
<dbReference type="PRINTS" id="PR00344">
    <property type="entry name" value="BCTRLSENSOR"/>
</dbReference>
<dbReference type="EMBL" id="BAABAQ010000009">
    <property type="protein sequence ID" value="GAA4198684.1"/>
    <property type="molecule type" value="Genomic_DNA"/>
</dbReference>
<evidence type="ECO:0000313" key="14">
    <source>
        <dbReference type="EMBL" id="GAA4198684.1"/>
    </source>
</evidence>
<keyword evidence="6 11" id="KW-0812">Transmembrane</keyword>
<proteinExistence type="predicted"/>
<dbReference type="SUPFAM" id="SSF158472">
    <property type="entry name" value="HAMP domain-like"/>
    <property type="match status" value="1"/>
</dbReference>
<comment type="caution">
    <text evidence="14">The sequence shown here is derived from an EMBL/GenBank/DDBJ whole genome shotgun (WGS) entry which is preliminary data.</text>
</comment>
<dbReference type="InterPro" id="IPR003661">
    <property type="entry name" value="HisK_dim/P_dom"/>
</dbReference>
<evidence type="ECO:0000256" key="9">
    <source>
        <dbReference type="ARBA" id="ARBA00023012"/>
    </source>
</evidence>
<evidence type="ECO:0000256" key="4">
    <source>
        <dbReference type="ARBA" id="ARBA00022553"/>
    </source>
</evidence>
<sequence>MIAALRWCVRRPLFEGLGVDLHSIQARFTLAIATLAVVLFSVMSAIIDLGVRAHVEGDAFEMGEQVASQWSAVARTGRMPHLIPAAAPVDLVQLVGSNGEVMDASRQASRLPALSTHRPPPDDRFQRLSEYVGDRRVLLMAIRISPAPDAPVIYAGLRAPTVVASHGLEYAGVGTTLLLSLLAAWMTWSVTGRALRPVEAIRRQLSTITAGDLSLRLPTPAGRDEIALLARTANQTLTMLEEAMSKQRQFTSTTSHELRTPLAGLRVQLEEALTYPGDVDPQETIRTALATTDRLETIVNDLLLMARLHSGQPAVLEPIDLGALVTEEASPQTPGVPVRIRVLPGVWVHGSRIQLIRVLDNLLVNARRHARTLVEVVVEPVSGQAVVSVSDDGAGIAAADRERVFERFTRLADAQRRDPGGSGLGLAISRDIAHAHHGSLRVEDSSQGACFVLRLPLIPCS</sequence>
<evidence type="ECO:0000256" key="8">
    <source>
        <dbReference type="ARBA" id="ARBA00022989"/>
    </source>
</evidence>
<dbReference type="Proteomes" id="UP001501251">
    <property type="component" value="Unassembled WGS sequence"/>
</dbReference>
<dbReference type="SMART" id="SM00304">
    <property type="entry name" value="HAMP"/>
    <property type="match status" value="1"/>
</dbReference>
<evidence type="ECO:0000256" key="7">
    <source>
        <dbReference type="ARBA" id="ARBA00022777"/>
    </source>
</evidence>
<dbReference type="InterPro" id="IPR005467">
    <property type="entry name" value="His_kinase_dom"/>
</dbReference>
<dbReference type="InterPro" id="IPR036890">
    <property type="entry name" value="HATPase_C_sf"/>
</dbReference>
<evidence type="ECO:0000256" key="11">
    <source>
        <dbReference type="SAM" id="Phobius"/>
    </source>
</evidence>
<keyword evidence="5" id="KW-0808">Transferase</keyword>
<evidence type="ECO:0000256" key="1">
    <source>
        <dbReference type="ARBA" id="ARBA00000085"/>
    </source>
</evidence>
<dbReference type="PROSITE" id="PS50109">
    <property type="entry name" value="HIS_KIN"/>
    <property type="match status" value="1"/>
</dbReference>
<keyword evidence="9" id="KW-0902">Two-component regulatory system</keyword>
<dbReference type="GO" id="GO:0016301">
    <property type="term" value="F:kinase activity"/>
    <property type="evidence" value="ECO:0007669"/>
    <property type="project" value="UniProtKB-KW"/>
</dbReference>
<dbReference type="SUPFAM" id="SSF47384">
    <property type="entry name" value="Homodimeric domain of signal transducing histidine kinase"/>
    <property type="match status" value="1"/>
</dbReference>
<dbReference type="Pfam" id="PF02518">
    <property type="entry name" value="HATPase_c"/>
    <property type="match status" value="1"/>
</dbReference>
<dbReference type="Pfam" id="PF00672">
    <property type="entry name" value="HAMP"/>
    <property type="match status" value="1"/>
</dbReference>
<dbReference type="PANTHER" id="PTHR45436:SF5">
    <property type="entry name" value="SENSOR HISTIDINE KINASE TRCS"/>
    <property type="match status" value="1"/>
</dbReference>
<keyword evidence="4" id="KW-0597">Phosphoprotein</keyword>
<feature type="domain" description="HAMP" evidence="13">
    <location>
        <begin position="192"/>
        <end position="245"/>
    </location>
</feature>
<dbReference type="Gene3D" id="3.30.565.10">
    <property type="entry name" value="Histidine kinase-like ATPase, C-terminal domain"/>
    <property type="match status" value="1"/>
</dbReference>
<dbReference type="PANTHER" id="PTHR45436">
    <property type="entry name" value="SENSOR HISTIDINE KINASE YKOH"/>
    <property type="match status" value="1"/>
</dbReference>
<keyword evidence="10 11" id="KW-0472">Membrane</keyword>
<dbReference type="EC" id="2.7.13.3" evidence="3"/>
<dbReference type="InterPro" id="IPR050428">
    <property type="entry name" value="TCS_sensor_his_kinase"/>
</dbReference>
<comment type="catalytic activity">
    <reaction evidence="1">
        <text>ATP + protein L-histidine = ADP + protein N-phospho-L-histidine.</text>
        <dbReference type="EC" id="2.7.13.3"/>
    </reaction>
</comment>
<gene>
    <name evidence="14" type="ORF">GCM10022252_49570</name>
</gene>
<dbReference type="InterPro" id="IPR036097">
    <property type="entry name" value="HisK_dim/P_sf"/>
</dbReference>
<evidence type="ECO:0000256" key="10">
    <source>
        <dbReference type="ARBA" id="ARBA00023136"/>
    </source>
</evidence>
<dbReference type="SUPFAM" id="SSF55874">
    <property type="entry name" value="ATPase domain of HSP90 chaperone/DNA topoisomerase II/histidine kinase"/>
    <property type="match status" value="1"/>
</dbReference>
<evidence type="ECO:0000256" key="3">
    <source>
        <dbReference type="ARBA" id="ARBA00012438"/>
    </source>
</evidence>
<dbReference type="Gene3D" id="6.10.340.10">
    <property type="match status" value="1"/>
</dbReference>
<name>A0ABP8B5N7_9ACTN</name>
<protein>
    <recommendedName>
        <fullName evidence="3">histidine kinase</fullName>
        <ecNumber evidence="3">2.7.13.3</ecNumber>
    </recommendedName>
</protein>
<keyword evidence="8 11" id="KW-1133">Transmembrane helix</keyword>
<dbReference type="SMART" id="SM00388">
    <property type="entry name" value="HisKA"/>
    <property type="match status" value="1"/>
</dbReference>
<organism evidence="14 15">
    <name type="scientific">Streptosporangium oxazolinicum</name>
    <dbReference type="NCBI Taxonomy" id="909287"/>
    <lineage>
        <taxon>Bacteria</taxon>
        <taxon>Bacillati</taxon>
        <taxon>Actinomycetota</taxon>
        <taxon>Actinomycetes</taxon>
        <taxon>Streptosporangiales</taxon>
        <taxon>Streptosporangiaceae</taxon>
        <taxon>Streptosporangium</taxon>
    </lineage>
</organism>
<evidence type="ECO:0000256" key="2">
    <source>
        <dbReference type="ARBA" id="ARBA00004236"/>
    </source>
</evidence>
<keyword evidence="7 14" id="KW-0418">Kinase</keyword>
<dbReference type="CDD" id="cd00082">
    <property type="entry name" value="HisKA"/>
    <property type="match status" value="1"/>
</dbReference>
<keyword evidence="15" id="KW-1185">Reference proteome</keyword>
<dbReference type="InterPro" id="IPR003660">
    <property type="entry name" value="HAMP_dom"/>
</dbReference>
<dbReference type="PROSITE" id="PS50885">
    <property type="entry name" value="HAMP"/>
    <property type="match status" value="1"/>
</dbReference>
<feature type="transmembrane region" description="Helical" evidence="11">
    <location>
        <begin position="28"/>
        <end position="47"/>
    </location>
</feature>